<reference evidence="2" key="1">
    <citation type="submission" date="2020-05" db="EMBL/GenBank/DDBJ databases">
        <authorList>
            <person name="Chiriac C."/>
            <person name="Salcher M."/>
            <person name="Ghai R."/>
            <person name="Kavagutti S V."/>
        </authorList>
    </citation>
    <scope>NUCLEOTIDE SEQUENCE</scope>
</reference>
<organism evidence="2">
    <name type="scientific">freshwater metagenome</name>
    <dbReference type="NCBI Taxonomy" id="449393"/>
    <lineage>
        <taxon>unclassified sequences</taxon>
        <taxon>metagenomes</taxon>
        <taxon>ecological metagenomes</taxon>
    </lineage>
</organism>
<accession>A0A6J7RN06</accession>
<evidence type="ECO:0000313" key="2">
    <source>
        <dbReference type="EMBL" id="CAB5030207.1"/>
    </source>
</evidence>
<proteinExistence type="predicted"/>
<dbReference type="EMBL" id="CAFBPN010000125">
    <property type="protein sequence ID" value="CAB5030207.1"/>
    <property type="molecule type" value="Genomic_DNA"/>
</dbReference>
<feature type="compositionally biased region" description="Polar residues" evidence="1">
    <location>
        <begin position="54"/>
        <end position="64"/>
    </location>
</feature>
<dbReference type="AlphaFoldDB" id="A0A6J7RN06"/>
<name>A0A6J7RN06_9ZZZZ</name>
<feature type="region of interest" description="Disordered" evidence="1">
    <location>
        <begin position="50"/>
        <end position="77"/>
    </location>
</feature>
<evidence type="ECO:0000256" key="1">
    <source>
        <dbReference type="SAM" id="MobiDB-lite"/>
    </source>
</evidence>
<protein>
    <submittedName>
        <fullName evidence="2">Unannotated protein</fullName>
    </submittedName>
</protein>
<gene>
    <name evidence="2" type="ORF">UFOPK4098_01470</name>
</gene>
<sequence>MLELKLKPLSQTKPVLLFAPSIASKATFGEVNVAPIRLLEPAALKTNMHWPMVPTTSKPESTSEPDGASGAIEATSGVPPFWPQLPDKALMPFKATLFAWFEPSIPDDIVHVPETNAPTVSDTVAPSTK</sequence>